<proteinExistence type="inferred from homology"/>
<keyword evidence="5 8" id="KW-0456">Lyase</keyword>
<dbReference type="AlphaFoldDB" id="A0A1G9E1T2"/>
<evidence type="ECO:0000313" key="9">
    <source>
        <dbReference type="EMBL" id="SDK70047.1"/>
    </source>
</evidence>
<protein>
    <recommendedName>
        <fullName evidence="2 8">Carbonic anhydrase</fullName>
        <ecNumber evidence="2 8">4.2.1.1</ecNumber>
    </recommendedName>
    <alternativeName>
        <fullName evidence="8">Carbonate dehydratase</fullName>
    </alternativeName>
</protein>
<feature type="binding site" evidence="7">
    <location>
        <position position="101"/>
    </location>
    <ligand>
        <name>Zn(2+)</name>
        <dbReference type="ChEBI" id="CHEBI:29105"/>
    </ligand>
</feature>
<dbReference type="EC" id="4.2.1.1" evidence="2 8"/>
<evidence type="ECO:0000256" key="6">
    <source>
        <dbReference type="ARBA" id="ARBA00048348"/>
    </source>
</evidence>
<dbReference type="SUPFAM" id="SSF53056">
    <property type="entry name" value="beta-carbonic anhydrase, cab"/>
    <property type="match status" value="1"/>
</dbReference>
<evidence type="ECO:0000313" key="10">
    <source>
        <dbReference type="Proteomes" id="UP000199433"/>
    </source>
</evidence>
<feature type="binding site" evidence="7">
    <location>
        <position position="104"/>
    </location>
    <ligand>
        <name>Zn(2+)</name>
        <dbReference type="ChEBI" id="CHEBI:29105"/>
    </ligand>
</feature>
<dbReference type="GO" id="GO:0015976">
    <property type="term" value="P:carbon utilization"/>
    <property type="evidence" value="ECO:0007669"/>
    <property type="project" value="InterPro"/>
</dbReference>
<dbReference type="GO" id="GO:0004089">
    <property type="term" value="F:carbonate dehydratase activity"/>
    <property type="evidence" value="ECO:0007669"/>
    <property type="project" value="UniProtKB-UniRule"/>
</dbReference>
<evidence type="ECO:0000256" key="3">
    <source>
        <dbReference type="ARBA" id="ARBA00022723"/>
    </source>
</evidence>
<evidence type="ECO:0000256" key="5">
    <source>
        <dbReference type="ARBA" id="ARBA00023239"/>
    </source>
</evidence>
<comment type="cofactor">
    <cofactor evidence="7">
        <name>Zn(2+)</name>
        <dbReference type="ChEBI" id="CHEBI:29105"/>
    </cofactor>
    <text evidence="7">Binds 1 zinc ion per subunit.</text>
</comment>
<dbReference type="InterPro" id="IPR001765">
    <property type="entry name" value="Carbonic_anhydrase"/>
</dbReference>
<organism evidence="9 10">
    <name type="scientific">Alkalibacterium thalassium</name>
    <dbReference type="NCBI Taxonomy" id="426701"/>
    <lineage>
        <taxon>Bacteria</taxon>
        <taxon>Bacillati</taxon>
        <taxon>Bacillota</taxon>
        <taxon>Bacilli</taxon>
        <taxon>Lactobacillales</taxon>
        <taxon>Carnobacteriaceae</taxon>
        <taxon>Alkalibacterium</taxon>
    </lineage>
</organism>
<keyword evidence="3 7" id="KW-0479">Metal-binding</keyword>
<evidence type="ECO:0000256" key="2">
    <source>
        <dbReference type="ARBA" id="ARBA00012925"/>
    </source>
</evidence>
<dbReference type="PANTHER" id="PTHR11002">
    <property type="entry name" value="CARBONIC ANHYDRASE"/>
    <property type="match status" value="1"/>
</dbReference>
<reference evidence="10" key="1">
    <citation type="submission" date="2016-10" db="EMBL/GenBank/DDBJ databases">
        <authorList>
            <person name="Varghese N."/>
            <person name="Submissions S."/>
        </authorList>
    </citation>
    <scope>NUCLEOTIDE SEQUENCE [LARGE SCALE GENOMIC DNA]</scope>
    <source>
        <strain evidence="10">DSM 19181</strain>
    </source>
</reference>
<evidence type="ECO:0000256" key="1">
    <source>
        <dbReference type="ARBA" id="ARBA00006217"/>
    </source>
</evidence>
<dbReference type="InterPro" id="IPR036874">
    <property type="entry name" value="Carbonic_anhydrase_sf"/>
</dbReference>
<accession>A0A1G9E1T2</accession>
<dbReference type="PROSITE" id="PS00704">
    <property type="entry name" value="PROK_CO2_ANHYDRASE_1"/>
    <property type="match status" value="1"/>
</dbReference>
<comment type="function">
    <text evidence="8">Reversible hydration of carbon dioxide.</text>
</comment>
<gene>
    <name evidence="9" type="ORF">SAMN04488098_10532</name>
</gene>
<dbReference type="PROSITE" id="PS00705">
    <property type="entry name" value="PROK_CO2_ANHYDRASE_2"/>
    <property type="match status" value="1"/>
</dbReference>
<dbReference type="InterPro" id="IPR015892">
    <property type="entry name" value="Carbonic_anhydrase_CS"/>
</dbReference>
<keyword evidence="4 7" id="KW-0862">Zinc</keyword>
<feature type="binding site" evidence="7">
    <location>
        <position position="42"/>
    </location>
    <ligand>
        <name>Zn(2+)</name>
        <dbReference type="ChEBI" id="CHEBI:29105"/>
    </ligand>
</feature>
<dbReference type="GO" id="GO:0008270">
    <property type="term" value="F:zinc ion binding"/>
    <property type="evidence" value="ECO:0007669"/>
    <property type="project" value="UniProtKB-UniRule"/>
</dbReference>
<dbReference type="SMART" id="SM00947">
    <property type="entry name" value="Pro_CA"/>
    <property type="match status" value="1"/>
</dbReference>
<sequence length="214" mass="24506">MLERLKTGLTTFKEVTYKKYERLYHDLEQTQDPHTLFIACSDSRVSPDMLLDSYPGEVFTIRNIANTIPAYEVSQNDITTVSSIEYAIEVLGVEEVIVCGHSNCGGCAAALQGPKKLDQLPYTQHYLKPLECVKEKIEEAQSDMDERSKARLMEKMNVIEQVEHLKSYPQIQERLKRGELEIEGWYYDIKSGSVSVYDESSDSFCVSDEYQNVH</sequence>
<keyword evidence="10" id="KW-1185">Reference proteome</keyword>
<comment type="catalytic activity">
    <reaction evidence="6 8">
        <text>hydrogencarbonate + H(+) = CO2 + H2O</text>
        <dbReference type="Rhea" id="RHEA:10748"/>
        <dbReference type="ChEBI" id="CHEBI:15377"/>
        <dbReference type="ChEBI" id="CHEBI:15378"/>
        <dbReference type="ChEBI" id="CHEBI:16526"/>
        <dbReference type="ChEBI" id="CHEBI:17544"/>
        <dbReference type="EC" id="4.2.1.1"/>
    </reaction>
</comment>
<evidence type="ECO:0000256" key="8">
    <source>
        <dbReference type="RuleBase" id="RU003956"/>
    </source>
</evidence>
<feature type="binding site" evidence="7">
    <location>
        <position position="40"/>
    </location>
    <ligand>
        <name>Zn(2+)</name>
        <dbReference type="ChEBI" id="CHEBI:29105"/>
    </ligand>
</feature>
<name>A0A1G9E1T2_9LACT</name>
<dbReference type="Pfam" id="PF00484">
    <property type="entry name" value="Pro_CA"/>
    <property type="match status" value="1"/>
</dbReference>
<evidence type="ECO:0000256" key="7">
    <source>
        <dbReference type="PIRSR" id="PIRSR601765-1"/>
    </source>
</evidence>
<evidence type="ECO:0000256" key="4">
    <source>
        <dbReference type="ARBA" id="ARBA00022833"/>
    </source>
</evidence>
<dbReference type="PANTHER" id="PTHR11002:SF76">
    <property type="entry name" value="CARBONIC ANHYDRASE"/>
    <property type="match status" value="1"/>
</dbReference>
<dbReference type="Gene3D" id="3.40.1050.10">
    <property type="entry name" value="Carbonic anhydrase"/>
    <property type="match status" value="1"/>
</dbReference>
<dbReference type="Proteomes" id="UP000199433">
    <property type="component" value="Unassembled WGS sequence"/>
</dbReference>
<dbReference type="EMBL" id="FNFK01000053">
    <property type="protein sequence ID" value="SDK70047.1"/>
    <property type="molecule type" value="Genomic_DNA"/>
</dbReference>
<comment type="similarity">
    <text evidence="1 8">Belongs to the beta-class carbonic anhydrase family.</text>
</comment>
<dbReference type="STRING" id="426701.SAMN04488098_10532"/>
<dbReference type="RefSeq" id="WP_176759679.1">
    <property type="nucleotide sequence ID" value="NZ_FNFK01000053.1"/>
</dbReference>